<gene>
    <name evidence="4" type="ORF">BDN70DRAFT_936671</name>
</gene>
<organism evidence="4 5">
    <name type="scientific">Pholiota conissans</name>
    <dbReference type="NCBI Taxonomy" id="109636"/>
    <lineage>
        <taxon>Eukaryota</taxon>
        <taxon>Fungi</taxon>
        <taxon>Dikarya</taxon>
        <taxon>Basidiomycota</taxon>
        <taxon>Agaricomycotina</taxon>
        <taxon>Agaricomycetes</taxon>
        <taxon>Agaricomycetidae</taxon>
        <taxon>Agaricales</taxon>
        <taxon>Agaricineae</taxon>
        <taxon>Strophariaceae</taxon>
        <taxon>Pholiota</taxon>
    </lineage>
</organism>
<dbReference type="InterPro" id="IPR011043">
    <property type="entry name" value="Gal_Oxase/kelch_b-propeller"/>
</dbReference>
<name>A0A9P6CVQ0_9AGAR</name>
<dbReference type="InterPro" id="IPR013783">
    <property type="entry name" value="Ig-like_fold"/>
</dbReference>
<reference evidence="4" key="1">
    <citation type="submission" date="2020-11" db="EMBL/GenBank/DDBJ databases">
        <authorList>
            <consortium name="DOE Joint Genome Institute"/>
            <person name="Ahrendt S."/>
            <person name="Riley R."/>
            <person name="Andreopoulos W."/>
            <person name="Labutti K."/>
            <person name="Pangilinan J."/>
            <person name="Ruiz-Duenas F.J."/>
            <person name="Barrasa J.M."/>
            <person name="Sanchez-Garcia M."/>
            <person name="Camarero S."/>
            <person name="Miyauchi S."/>
            <person name="Serrano A."/>
            <person name="Linde D."/>
            <person name="Babiker R."/>
            <person name="Drula E."/>
            <person name="Ayuso-Fernandez I."/>
            <person name="Pacheco R."/>
            <person name="Padilla G."/>
            <person name="Ferreira P."/>
            <person name="Barriuso J."/>
            <person name="Kellner H."/>
            <person name="Castanera R."/>
            <person name="Alfaro M."/>
            <person name="Ramirez L."/>
            <person name="Pisabarro A.G."/>
            <person name="Kuo A."/>
            <person name="Tritt A."/>
            <person name="Lipzen A."/>
            <person name="He G."/>
            <person name="Yan M."/>
            <person name="Ng V."/>
            <person name="Cullen D."/>
            <person name="Martin F."/>
            <person name="Rosso M.-N."/>
            <person name="Henrissat B."/>
            <person name="Hibbett D."/>
            <person name="Martinez A.T."/>
            <person name="Grigoriev I.V."/>
        </authorList>
    </citation>
    <scope>NUCLEOTIDE SEQUENCE</scope>
    <source>
        <strain evidence="4">CIRM-BRFM 674</strain>
    </source>
</reference>
<evidence type="ECO:0000313" key="5">
    <source>
        <dbReference type="Proteomes" id="UP000807469"/>
    </source>
</evidence>
<accession>A0A9P6CVQ0</accession>
<dbReference type="InterPro" id="IPR014756">
    <property type="entry name" value="Ig_E-set"/>
</dbReference>
<feature type="domain" description="Galactose oxidase-like Early set" evidence="3">
    <location>
        <begin position="441"/>
        <end position="540"/>
    </location>
</feature>
<dbReference type="InterPro" id="IPR015202">
    <property type="entry name" value="GO-like_E_set"/>
</dbReference>
<dbReference type="OrthoDB" id="2019572at2759"/>
<dbReference type="SUPFAM" id="SSF50965">
    <property type="entry name" value="Galactose oxidase, central domain"/>
    <property type="match status" value="1"/>
</dbReference>
<protein>
    <submittedName>
        <fullName evidence="4">Copper radical oxidase</fullName>
    </submittedName>
</protein>
<dbReference type="CDD" id="cd02851">
    <property type="entry name" value="E_set_GO_C"/>
    <property type="match status" value="1"/>
</dbReference>
<evidence type="ECO:0000256" key="1">
    <source>
        <dbReference type="ARBA" id="ARBA00022729"/>
    </source>
</evidence>
<dbReference type="SUPFAM" id="SSF81296">
    <property type="entry name" value="E set domains"/>
    <property type="match status" value="1"/>
</dbReference>
<dbReference type="Proteomes" id="UP000807469">
    <property type="component" value="Unassembled WGS sequence"/>
</dbReference>
<sequence>MRLSRIISSPLALVAGATSAAAAGWEFVQNGTSGIIALEVMVVSPTLAIFFDRASNDPLMIDGHAAWGALWNFETNTASPLRVITDTFCGSGAFLSNGTMISVGGNIPANPAALDGRNGVRIFNPCADATGANCTLFEDPTNLHLAETRWYTSTARVFDGSVMIVGGIHEDTPFYNTDPVNSFEFFPPKDNGVPRPSAFLERSLPVNLFPRTLALPDGTVLMIANNQTIIYDIEKNTETILPDIPNGVRVTNPFDGTAALLPLSPPNFTPEVLVCGGSNSSDQIPALQLSTQDPASDQCSRMVLTPEGIKKGWQVERLLEPRTMPEMILLPNGQVLITNGARTGYAAVASVGDLVGNSNADHAVLTPSIYTPTAPLGKRISNKGMPTTNIERMYHSGVTLTPMGNILIAGNNPNSEVVNDTVHASEFRVEYLNPPFMSEARPKVLNMPSKIAFNRQFTMEVDIPRNLKASTIQVALMDLGFSSHAFHSSQRLVFMDAKLSLDRKTLAVTSPPNNRIFPPGPGWVFLTIDDVTSEGTKIMVGNGLAPPVQDQGVPVRIV</sequence>
<dbReference type="AlphaFoldDB" id="A0A9P6CVQ0"/>
<keyword evidence="1" id="KW-0732">Signal</keyword>
<feature type="domain" description="Glyoxal oxidase N-terminal" evidence="2">
    <location>
        <begin position="66"/>
        <end position="436"/>
    </location>
</feature>
<dbReference type="EMBL" id="MU155380">
    <property type="protein sequence ID" value="KAF9474414.1"/>
    <property type="molecule type" value="Genomic_DNA"/>
</dbReference>
<dbReference type="Gene3D" id="2.130.10.80">
    <property type="entry name" value="Galactose oxidase/kelch, beta-propeller"/>
    <property type="match status" value="1"/>
</dbReference>
<proteinExistence type="predicted"/>
<dbReference type="Pfam" id="PF09118">
    <property type="entry name" value="GO-like_E_set"/>
    <property type="match status" value="1"/>
</dbReference>
<evidence type="ECO:0000259" key="3">
    <source>
        <dbReference type="Pfam" id="PF09118"/>
    </source>
</evidence>
<dbReference type="PANTHER" id="PTHR32208:SF96">
    <property type="entry name" value="GLYOXAL OXIDASE"/>
    <property type="match status" value="1"/>
</dbReference>
<comment type="caution">
    <text evidence="4">The sequence shown here is derived from an EMBL/GenBank/DDBJ whole genome shotgun (WGS) entry which is preliminary data.</text>
</comment>
<dbReference type="InterPro" id="IPR009880">
    <property type="entry name" value="Glyoxal_oxidase_N"/>
</dbReference>
<dbReference type="Pfam" id="PF07250">
    <property type="entry name" value="Glyoxal_oxid_N"/>
    <property type="match status" value="1"/>
</dbReference>
<evidence type="ECO:0000313" key="4">
    <source>
        <dbReference type="EMBL" id="KAF9474414.1"/>
    </source>
</evidence>
<dbReference type="Gene3D" id="2.60.40.10">
    <property type="entry name" value="Immunoglobulins"/>
    <property type="match status" value="1"/>
</dbReference>
<evidence type="ECO:0000259" key="2">
    <source>
        <dbReference type="Pfam" id="PF07250"/>
    </source>
</evidence>
<dbReference type="InterPro" id="IPR037293">
    <property type="entry name" value="Gal_Oxidase_central_sf"/>
</dbReference>
<keyword evidence="5" id="KW-1185">Reference proteome</keyword>
<dbReference type="PANTHER" id="PTHR32208">
    <property type="entry name" value="SECRETED PROTEIN-RELATED"/>
    <property type="match status" value="1"/>
</dbReference>